<evidence type="ECO:0000256" key="4">
    <source>
        <dbReference type="ARBA" id="ARBA00022844"/>
    </source>
</evidence>
<keyword evidence="2" id="KW-0945">Host-virus interaction</keyword>
<name>A0A8S5KXL5_9VIRU</name>
<dbReference type="GeneID" id="80398309"/>
<evidence type="ECO:0000256" key="3">
    <source>
        <dbReference type="ARBA" id="ARBA00022804"/>
    </source>
</evidence>
<evidence type="ECO:0000256" key="7">
    <source>
        <dbReference type="ARBA" id="ARBA00035110"/>
    </source>
</evidence>
<dbReference type="KEGG" id="vg:80398309"/>
<dbReference type="InterPro" id="IPR005563">
    <property type="entry name" value="A_protein"/>
</dbReference>
<evidence type="ECO:0000256" key="6">
    <source>
        <dbReference type="ARBA" id="ARBA00023296"/>
    </source>
</evidence>
<accession>A0A8S5KXL5</accession>
<dbReference type="Pfam" id="PF03863">
    <property type="entry name" value="Phage_mat-A"/>
    <property type="match status" value="1"/>
</dbReference>
<dbReference type="Proteomes" id="UP000678269">
    <property type="component" value="Segment"/>
</dbReference>
<evidence type="ECO:0000256" key="2">
    <source>
        <dbReference type="ARBA" id="ARBA00022581"/>
    </source>
</evidence>
<dbReference type="RefSeq" id="YP_010769325.1">
    <property type="nucleotide sequence ID" value="NC_073940.1"/>
</dbReference>
<keyword evidence="5" id="KW-1175">Viral attachment to host cell pilus</keyword>
<evidence type="ECO:0000256" key="1">
    <source>
        <dbReference type="ARBA" id="ARBA00004328"/>
    </source>
</evidence>
<dbReference type="GO" id="GO:0044423">
    <property type="term" value="C:virion component"/>
    <property type="evidence" value="ECO:0007669"/>
    <property type="project" value="UniProtKB-KW"/>
</dbReference>
<comment type="subcellular location">
    <subcellularLocation>
        <location evidence="1">Virion</location>
    </subcellularLocation>
</comment>
<keyword evidence="6" id="KW-1160">Virus entry into host cell</keyword>
<dbReference type="GO" id="GO:0039666">
    <property type="term" value="P:virion attachment to host cell pilus"/>
    <property type="evidence" value="ECO:0007669"/>
    <property type="project" value="UniProtKB-KW"/>
</dbReference>
<protein>
    <submittedName>
        <fullName evidence="8">Maturation protein</fullName>
    </submittedName>
</protein>
<organism evidence="8 9">
    <name type="scientific">ssRNA phage ESE007</name>
    <dbReference type="NCBI Taxonomy" id="2785997"/>
    <lineage>
        <taxon>Viruses</taxon>
        <taxon>Riboviria</taxon>
        <taxon>Orthornavirae</taxon>
        <taxon>Lenarviricota</taxon>
        <taxon>Leviviricetes</taxon>
        <taxon>Norzivirales</taxon>
        <taxon>Fiersviridae</taxon>
        <taxon>Duhcivirus</taxon>
        <taxon>Duhcivirus defluviicola</taxon>
    </lineage>
</organism>
<gene>
    <name evidence="8" type="primary">ESE007_1</name>
</gene>
<sequence length="394" mass="43135">MPSEFWIKYANDVLVFSRTGSTGGGPTISTTYNGNLMLEVMNKSWTSVNSPRVDGKLSLRANPYTLTKIHATYEPYSLTRSGSGGLGASQYAFSETSKVVDQELVFVPSDRFNKPEGLAYEQALTKWYQRCAAQRANLGELFATRRQTVGMITQTANRLAQAAGRLHRGDLGGAAAALGVSWNKPGNIRPAQAWLEMQYGWKPLLSDVYEAVEGSFRPESIYISSSATETESFSYNSDKDNATFIEAGCNFKTRVNICAKVTVADRPVSNMGQLGLLNPALLAWELLPYSFVVDWFIPIGGYLEAQTATAGLVVSDGSVTTTRSYDMRVQRVLGRNYPSDYTSFSPSTNMVHVRSKTRTLGTPGGPPLPKFKNPVSITHGLNAIALLAEAFRKR</sequence>
<keyword evidence="4" id="KW-0946">Virion</keyword>
<keyword evidence="3" id="KW-1161">Viral attachment to host cell</keyword>
<evidence type="ECO:0000313" key="8">
    <source>
        <dbReference type="EMBL" id="DAD49883.1"/>
    </source>
</evidence>
<reference evidence="8" key="1">
    <citation type="submission" date="2020-09" db="EMBL/GenBank/DDBJ databases">
        <title>Leviviricetes taxonomy.</title>
        <authorList>
            <person name="Stockdale S.R."/>
            <person name="Callanan J."/>
            <person name="Adriaenssens E.M."/>
            <person name="Kuhn J.H."/>
            <person name="Rumnieks J."/>
            <person name="Shkoporov A."/>
            <person name="Draper L.A."/>
            <person name="Ross P."/>
            <person name="Hill C."/>
        </authorList>
    </citation>
    <scope>NUCLEOTIDE SEQUENCE</scope>
</reference>
<keyword evidence="9" id="KW-1185">Reference proteome</keyword>
<comment type="similarity">
    <text evidence="7">Belongs to the Leviviricetes maturation protein family.</text>
</comment>
<dbReference type="EMBL" id="BK013369">
    <property type="protein sequence ID" value="DAD49883.1"/>
    <property type="molecule type" value="Genomic_RNA"/>
</dbReference>
<proteinExistence type="inferred from homology"/>
<evidence type="ECO:0000313" key="9">
    <source>
        <dbReference type="Proteomes" id="UP000678269"/>
    </source>
</evidence>
<evidence type="ECO:0000256" key="5">
    <source>
        <dbReference type="ARBA" id="ARBA00023104"/>
    </source>
</evidence>